<evidence type="ECO:0000313" key="2">
    <source>
        <dbReference type="Proteomes" id="UP000828390"/>
    </source>
</evidence>
<evidence type="ECO:0000313" key="1">
    <source>
        <dbReference type="EMBL" id="KAH3783633.1"/>
    </source>
</evidence>
<organism evidence="1 2">
    <name type="scientific">Dreissena polymorpha</name>
    <name type="common">Zebra mussel</name>
    <name type="synonym">Mytilus polymorpha</name>
    <dbReference type="NCBI Taxonomy" id="45954"/>
    <lineage>
        <taxon>Eukaryota</taxon>
        <taxon>Metazoa</taxon>
        <taxon>Spiralia</taxon>
        <taxon>Lophotrochozoa</taxon>
        <taxon>Mollusca</taxon>
        <taxon>Bivalvia</taxon>
        <taxon>Autobranchia</taxon>
        <taxon>Heteroconchia</taxon>
        <taxon>Euheterodonta</taxon>
        <taxon>Imparidentia</taxon>
        <taxon>Neoheterodontei</taxon>
        <taxon>Myida</taxon>
        <taxon>Dreissenoidea</taxon>
        <taxon>Dreissenidae</taxon>
        <taxon>Dreissena</taxon>
    </lineage>
</organism>
<sequence length="55" mass="6070">MTLLCKVQVQVQAILQERMCCSAESVCGNFSIILRHIMAGQLTYSPFLGILRALA</sequence>
<comment type="caution">
    <text evidence="1">The sequence shown here is derived from an EMBL/GenBank/DDBJ whole genome shotgun (WGS) entry which is preliminary data.</text>
</comment>
<name>A0A9D4ITI8_DREPO</name>
<dbReference type="AlphaFoldDB" id="A0A9D4ITI8"/>
<dbReference type="EMBL" id="JAIWYP010000008">
    <property type="protein sequence ID" value="KAH3783633.1"/>
    <property type="molecule type" value="Genomic_DNA"/>
</dbReference>
<proteinExistence type="predicted"/>
<reference evidence="1" key="1">
    <citation type="journal article" date="2019" name="bioRxiv">
        <title>The Genome of the Zebra Mussel, Dreissena polymorpha: A Resource for Invasive Species Research.</title>
        <authorList>
            <person name="McCartney M.A."/>
            <person name="Auch B."/>
            <person name="Kono T."/>
            <person name="Mallez S."/>
            <person name="Zhang Y."/>
            <person name="Obille A."/>
            <person name="Becker A."/>
            <person name="Abrahante J.E."/>
            <person name="Garbe J."/>
            <person name="Badalamenti J.P."/>
            <person name="Herman A."/>
            <person name="Mangelson H."/>
            <person name="Liachko I."/>
            <person name="Sullivan S."/>
            <person name="Sone E.D."/>
            <person name="Koren S."/>
            <person name="Silverstein K.A.T."/>
            <person name="Beckman K.B."/>
            <person name="Gohl D.M."/>
        </authorList>
    </citation>
    <scope>NUCLEOTIDE SEQUENCE</scope>
    <source>
        <strain evidence="1">Duluth1</strain>
        <tissue evidence="1">Whole animal</tissue>
    </source>
</reference>
<protein>
    <submittedName>
        <fullName evidence="1">Uncharacterized protein</fullName>
    </submittedName>
</protein>
<accession>A0A9D4ITI8</accession>
<reference evidence="1" key="2">
    <citation type="submission" date="2020-11" db="EMBL/GenBank/DDBJ databases">
        <authorList>
            <person name="McCartney M.A."/>
            <person name="Auch B."/>
            <person name="Kono T."/>
            <person name="Mallez S."/>
            <person name="Becker A."/>
            <person name="Gohl D.M."/>
            <person name="Silverstein K.A.T."/>
            <person name="Koren S."/>
            <person name="Bechman K.B."/>
            <person name="Herman A."/>
            <person name="Abrahante J.E."/>
            <person name="Garbe J."/>
        </authorList>
    </citation>
    <scope>NUCLEOTIDE SEQUENCE</scope>
    <source>
        <strain evidence="1">Duluth1</strain>
        <tissue evidence="1">Whole animal</tissue>
    </source>
</reference>
<dbReference type="Proteomes" id="UP000828390">
    <property type="component" value="Unassembled WGS sequence"/>
</dbReference>
<gene>
    <name evidence="1" type="ORF">DPMN_161575</name>
</gene>
<keyword evidence="2" id="KW-1185">Reference proteome</keyword>